<evidence type="ECO:0008006" key="3">
    <source>
        <dbReference type="Google" id="ProtNLM"/>
    </source>
</evidence>
<dbReference type="GO" id="GO:0003677">
    <property type="term" value="F:DNA binding"/>
    <property type="evidence" value="ECO:0007669"/>
    <property type="project" value="InterPro"/>
</dbReference>
<accession>A0A087M6H3</accession>
<name>A0A087M6H3_9HYPH</name>
<dbReference type="OrthoDB" id="8369051at2"/>
<dbReference type="EMBL" id="JQGC01000002">
    <property type="protein sequence ID" value="KFL32476.1"/>
    <property type="molecule type" value="Genomic_DNA"/>
</dbReference>
<dbReference type="AlphaFoldDB" id="A0A087M6H3"/>
<keyword evidence="2" id="KW-1185">Reference proteome</keyword>
<evidence type="ECO:0000313" key="1">
    <source>
        <dbReference type="EMBL" id="KFL32476.1"/>
    </source>
</evidence>
<protein>
    <recommendedName>
        <fullName evidence="3">DUF2442 domain-containing protein</fullName>
    </recommendedName>
</protein>
<reference evidence="1 2" key="1">
    <citation type="submission" date="2014-08" db="EMBL/GenBank/DDBJ databases">
        <authorList>
            <person name="Hassan Y.I."/>
            <person name="Lepp D."/>
            <person name="Zhou T."/>
        </authorList>
    </citation>
    <scope>NUCLEOTIDE SEQUENCE [LARGE SCALE GENOMIC DNA]</scope>
    <source>
        <strain evidence="1 2">IFO13584</strain>
    </source>
</reference>
<dbReference type="STRING" id="46914.JP75_02680"/>
<dbReference type="RefSeq" id="WP_035078823.1">
    <property type="nucleotide sequence ID" value="NZ_JQGC01000002.1"/>
</dbReference>
<gene>
    <name evidence="1" type="ORF">JP75_02680</name>
</gene>
<sequence length="153" mass="17154">MVSNDIVGTGVPLPRIERVEALNGRSLRVAWQSGEVHDVDVMPALLSHRLFVELRSNDELFATATKDEYGDAVVWSDGTELAATWLYELAEPAELTNDEFRSAMESLHMSLDGMAARLGIARRLVADYRKNRPIPRTVALATRHLMERQRHSG</sequence>
<dbReference type="InterPro" id="IPR036782">
    <property type="entry name" value="NE0471-like_N"/>
</dbReference>
<dbReference type="InterPro" id="IPR010982">
    <property type="entry name" value="Lambda_DNA-bd_dom_sf"/>
</dbReference>
<dbReference type="Gene3D" id="3.30.2020.10">
    <property type="entry name" value="NE0471-like N-terminal domain"/>
    <property type="match status" value="1"/>
</dbReference>
<dbReference type="Gene3D" id="1.10.260.40">
    <property type="entry name" value="lambda repressor-like DNA-binding domains"/>
    <property type="match status" value="1"/>
</dbReference>
<proteinExistence type="predicted"/>
<comment type="caution">
    <text evidence="1">The sequence shown here is derived from an EMBL/GenBank/DDBJ whole genome shotgun (WGS) entry which is preliminary data.</text>
</comment>
<organism evidence="1 2">
    <name type="scientific">Devosia riboflavina</name>
    <dbReference type="NCBI Taxonomy" id="46914"/>
    <lineage>
        <taxon>Bacteria</taxon>
        <taxon>Pseudomonadati</taxon>
        <taxon>Pseudomonadota</taxon>
        <taxon>Alphaproteobacteria</taxon>
        <taxon>Hyphomicrobiales</taxon>
        <taxon>Devosiaceae</taxon>
        <taxon>Devosia</taxon>
    </lineage>
</organism>
<dbReference type="SUPFAM" id="SSF47413">
    <property type="entry name" value="lambda repressor-like DNA-binding domains"/>
    <property type="match status" value="1"/>
</dbReference>
<dbReference type="Proteomes" id="UP000028981">
    <property type="component" value="Unassembled WGS sequence"/>
</dbReference>
<dbReference type="SUPFAM" id="SSF143880">
    <property type="entry name" value="NE0471 N-terminal domain-like"/>
    <property type="match status" value="1"/>
</dbReference>
<evidence type="ECO:0000313" key="2">
    <source>
        <dbReference type="Proteomes" id="UP000028981"/>
    </source>
</evidence>